<dbReference type="InterPro" id="IPR000668">
    <property type="entry name" value="Peptidase_C1A_C"/>
</dbReference>
<evidence type="ECO:0000256" key="1">
    <source>
        <dbReference type="SAM" id="MobiDB-lite"/>
    </source>
</evidence>
<reference evidence="3 4" key="1">
    <citation type="journal article" date="2018" name="Antonie Van Leeuwenhoek">
        <title>Larkinella terrae sp. nov., isolated from soil on Jeju Island, South Korea.</title>
        <authorList>
            <person name="Ten L.N."/>
            <person name="Jeon J."/>
            <person name="Park S.J."/>
            <person name="Park S."/>
            <person name="Lee S.Y."/>
            <person name="Kim M.K."/>
            <person name="Jung H.Y."/>
        </authorList>
    </citation>
    <scope>NUCLEOTIDE SEQUENCE [LARGE SCALE GENOMIC DNA]</scope>
    <source>
        <strain evidence="3 4">KCTC 52001</strain>
    </source>
</reference>
<name>A0A7K0ELI8_9BACT</name>
<evidence type="ECO:0000313" key="4">
    <source>
        <dbReference type="Proteomes" id="UP000441754"/>
    </source>
</evidence>
<organism evidence="3 4">
    <name type="scientific">Larkinella terrae</name>
    <dbReference type="NCBI Taxonomy" id="2025311"/>
    <lineage>
        <taxon>Bacteria</taxon>
        <taxon>Pseudomonadati</taxon>
        <taxon>Bacteroidota</taxon>
        <taxon>Cytophagia</taxon>
        <taxon>Cytophagales</taxon>
        <taxon>Spirosomataceae</taxon>
        <taxon>Larkinella</taxon>
    </lineage>
</organism>
<feature type="region of interest" description="Disordered" evidence="1">
    <location>
        <begin position="582"/>
        <end position="609"/>
    </location>
</feature>
<accession>A0A7K0ELI8</accession>
<dbReference type="InterPro" id="IPR038765">
    <property type="entry name" value="Papain-like_cys_pep_sf"/>
</dbReference>
<evidence type="ECO:0000313" key="3">
    <source>
        <dbReference type="EMBL" id="MRS62720.1"/>
    </source>
</evidence>
<protein>
    <submittedName>
        <fullName evidence="3">Peptidase C1</fullName>
    </submittedName>
</protein>
<feature type="compositionally biased region" description="Basic and acidic residues" evidence="1">
    <location>
        <begin position="588"/>
        <end position="609"/>
    </location>
</feature>
<evidence type="ECO:0000259" key="2">
    <source>
        <dbReference type="Pfam" id="PF00112"/>
    </source>
</evidence>
<dbReference type="GO" id="GO:0008234">
    <property type="term" value="F:cysteine-type peptidase activity"/>
    <property type="evidence" value="ECO:0007669"/>
    <property type="project" value="InterPro"/>
</dbReference>
<keyword evidence="4" id="KW-1185">Reference proteome</keyword>
<proteinExistence type="predicted"/>
<dbReference type="AlphaFoldDB" id="A0A7K0ELI8"/>
<comment type="caution">
    <text evidence="3">The sequence shown here is derived from an EMBL/GenBank/DDBJ whole genome shotgun (WGS) entry which is preliminary data.</text>
</comment>
<gene>
    <name evidence="3" type="ORF">GJJ30_15575</name>
</gene>
<dbReference type="Pfam" id="PF00112">
    <property type="entry name" value="Peptidase_C1"/>
    <property type="match status" value="1"/>
</dbReference>
<dbReference type="GO" id="GO:0006508">
    <property type="term" value="P:proteolysis"/>
    <property type="evidence" value="ECO:0007669"/>
    <property type="project" value="InterPro"/>
</dbReference>
<dbReference type="Gene3D" id="3.90.70.10">
    <property type="entry name" value="Cysteine proteinases"/>
    <property type="match status" value="1"/>
</dbReference>
<dbReference type="CDD" id="cd02619">
    <property type="entry name" value="Peptidase_C1"/>
    <property type="match status" value="1"/>
</dbReference>
<dbReference type="RefSeq" id="WP_154176091.1">
    <property type="nucleotide sequence ID" value="NZ_WJXZ01000009.1"/>
</dbReference>
<dbReference type="Proteomes" id="UP000441754">
    <property type="component" value="Unassembled WGS sequence"/>
</dbReference>
<feature type="domain" description="Peptidase C1A papain C-terminal" evidence="2">
    <location>
        <begin position="33"/>
        <end position="234"/>
    </location>
</feature>
<dbReference type="SUPFAM" id="SSF54001">
    <property type="entry name" value="Cysteine proteinases"/>
    <property type="match status" value="1"/>
</dbReference>
<sequence length="648" mass="72841">MSALQTDAEREYNARPDTLDFRDKIYVPNLYEVPTQIDLEEYKYWKVPILDQGREGACTGFGLATVANYLLRRRKVVPDPNRVSPRMLYEMARRYDEWPGEDYSGSSARGAMKGWHKHGICGDDCWPYESSAKNERLTEKRTSDARKRPLGAYYRVNHKDLVAMHTAMAEVGILYATASVHTGWKNVGTNGVIEWQDQKLGGHAFAIVAYDENGFWIQNSWGETWGKDGFGLISYDDWLMNGSDVWVARLGAPVMLSKPQSIAISNSATSGKSNAYAFSELRPHIISIGNDGKLNGGGSFGTSAEEVETIFMEDFREKTADWSRKRLLLYAHGGLVGEDAAVQQLADYRPALLDAQVYPVSFIWHTDFWTTTTNILQDALKRRRPEGILDSSKDFMLDRLDDALEPVARLLMGKMQWGEMKENGLLATNKSNGGARIALQYIAELAKDPKVEIHVVGHSAGSIFHAPLIQAITTELKLKIESCALWAPACTVKLFKEAYLPAINSKKINRFALYTLTDEAEQDDNCAKIYNKSLLYLVSNAFENKPRIPLFRDGEPILGMAKFVMKDPELAKLFKSKNADWVQSPNNEMKDPKSKSTSRHHGDFDNDRSTVESTLARILDSSKPDLNAELIFTSSASSNLEKRQQLMK</sequence>
<dbReference type="EMBL" id="WJXZ01000009">
    <property type="protein sequence ID" value="MRS62720.1"/>
    <property type="molecule type" value="Genomic_DNA"/>
</dbReference>
<dbReference type="OrthoDB" id="3648721at2"/>